<reference evidence="2" key="1">
    <citation type="submission" date="2016-10" db="EMBL/GenBank/DDBJ databases">
        <authorList>
            <person name="Varghese N."/>
            <person name="Submissions S."/>
        </authorList>
    </citation>
    <scope>NUCLEOTIDE SEQUENCE [LARGE SCALE GENOMIC DNA]</scope>
    <source>
        <strain evidence="2">MPL-11</strain>
    </source>
</reference>
<keyword evidence="2" id="KW-1185">Reference proteome</keyword>
<evidence type="ECO:0000313" key="2">
    <source>
        <dbReference type="Proteomes" id="UP000199481"/>
    </source>
</evidence>
<dbReference type="EMBL" id="FNJW01000008">
    <property type="protein sequence ID" value="SDQ25571.1"/>
    <property type="molecule type" value="Genomic_DNA"/>
</dbReference>
<dbReference type="RefSeq" id="WP_089976606.1">
    <property type="nucleotide sequence ID" value="NZ_CP084916.1"/>
</dbReference>
<proteinExistence type="predicted"/>
<organism evidence="1 2">
    <name type="scientific">Carnobacterium viridans</name>
    <dbReference type="NCBI Taxonomy" id="174587"/>
    <lineage>
        <taxon>Bacteria</taxon>
        <taxon>Bacillati</taxon>
        <taxon>Bacillota</taxon>
        <taxon>Bacilli</taxon>
        <taxon>Lactobacillales</taxon>
        <taxon>Carnobacteriaceae</taxon>
        <taxon>Carnobacterium</taxon>
    </lineage>
</organism>
<accession>A0A1H0ZEL7</accession>
<dbReference type="Proteomes" id="UP000199481">
    <property type="component" value="Unassembled WGS sequence"/>
</dbReference>
<sequence length="261" mass="30527">MDKKTEKLLIKKAKKLSKWYEGVFVNPIFWEVNGKHYYMAGFTVGNAPKASAYFTTVGDEEREEAEIAQSYLSLFADTSNNIFRVGGEHLKIDTAYYTKPLEIPVNSTEVAVIEGYKSFKHLWEVQQKFNLLTNDYHRYHEGLLLREQLTQKDIDHNIEIVNWVNLYQYETLSILVDQNSMLQAYFGYLETTKEWRSLSRDQRTFVTGITKNIAKMQENLRSLNLIESNDPEKMIALNLEKAKSDLRIGIAKQKKYIRYPK</sequence>
<name>A0A1H0ZEL7_9LACT</name>
<dbReference type="AlphaFoldDB" id="A0A1H0ZEL7"/>
<dbReference type="OrthoDB" id="2427702at2"/>
<protein>
    <submittedName>
        <fullName evidence="1">Uncharacterized protein</fullName>
    </submittedName>
</protein>
<gene>
    <name evidence="1" type="ORF">SAMN04487752_1464</name>
</gene>
<evidence type="ECO:0000313" key="1">
    <source>
        <dbReference type="EMBL" id="SDQ25571.1"/>
    </source>
</evidence>